<dbReference type="EMBL" id="CP016171">
    <property type="protein sequence ID" value="ANN73217.1"/>
    <property type="molecule type" value="Genomic_DNA"/>
</dbReference>
<comment type="similarity">
    <text evidence="4">Belongs to the bacterial secretin family.</text>
</comment>
<comment type="subcellular location">
    <subcellularLocation>
        <location evidence="1">Membrane</location>
    </subcellularLocation>
</comment>
<dbReference type="Pfam" id="PF00263">
    <property type="entry name" value="Secretin"/>
    <property type="match status" value="1"/>
</dbReference>
<dbReference type="GO" id="GO:0016020">
    <property type="term" value="C:membrane"/>
    <property type="evidence" value="ECO:0007669"/>
    <property type="project" value="UniProtKB-SubCell"/>
</dbReference>
<dbReference type="AlphaFoldDB" id="A0A193FZM9"/>
<dbReference type="PANTHER" id="PTHR30332">
    <property type="entry name" value="PROBABLE GENERAL SECRETION PATHWAY PROTEIN D"/>
    <property type="match status" value="1"/>
</dbReference>
<evidence type="ECO:0000256" key="2">
    <source>
        <dbReference type="ARBA" id="ARBA00022729"/>
    </source>
</evidence>
<evidence type="ECO:0000313" key="8">
    <source>
        <dbReference type="Proteomes" id="UP000092213"/>
    </source>
</evidence>
<protein>
    <recommendedName>
        <fullName evidence="6">Type II/III secretion system secretin-like domain-containing protein</fullName>
    </recommendedName>
</protein>
<evidence type="ECO:0000313" key="7">
    <source>
        <dbReference type="EMBL" id="ANN73217.1"/>
    </source>
</evidence>
<feature type="signal peptide" evidence="5">
    <location>
        <begin position="1"/>
        <end position="17"/>
    </location>
</feature>
<dbReference type="InterPro" id="IPR004846">
    <property type="entry name" value="T2SS/T3SS_dom"/>
</dbReference>
<sequence length="570" mass="59771">MTVIRIAASILALSALAGCSALQSTQHIADFAAAQGGSGRDAVKQFKEQAQDADRAKGQVVGLPWIAGRAQPLARDVSLPPALRANVNTTLLFAGGAVDLTTLADRIQTATGILTQVAPDALLPRDYFLPRLGGENPVNASVATPTTADVLVPALVPIPESDRVSGPALPAGAARVKMDPLPSGQSPLASILDSIALRLGVYWRYDYKVGAIRFYRTQTRTFYVRALGLTSESSLELGLTGSGSSNSSSGQFATQSRSKFSATGQAKPVDAILTKVSQFLTRAGVVKAGDGAANSIVVTDTKDALDHVATFLDQENRIMSRRVRLVFEEITVQRDHTSQAGIDWHLIYDSLGRGNAATATGVATQLDSAQAPGSVGATVGSGPFAGTGVLMSALSQIGTVVRHTTIPILARNRRPATYATSETFSYVKDLQQTQSTSDTSAPTVTVTQDEKTVGTFLTVVPDAQDDGRVLLTISYNDTRLIGGLQKQEFGSPDNPSFIQQTDIGGQGVVQEVELQPGLPAVIGGYAQSAGNSTRRRLDDRAPIALGGSDSAEKKDLLTVLAVSAIPEEGF</sequence>
<evidence type="ECO:0000256" key="1">
    <source>
        <dbReference type="ARBA" id="ARBA00004370"/>
    </source>
</evidence>
<dbReference type="RefSeq" id="WP_066671093.1">
    <property type="nucleotide sequence ID" value="NZ_CP016171.1"/>
</dbReference>
<feature type="domain" description="Type II/III secretion system secretin-like" evidence="6">
    <location>
        <begin position="407"/>
        <end position="535"/>
    </location>
</feature>
<evidence type="ECO:0000256" key="5">
    <source>
        <dbReference type="SAM" id="SignalP"/>
    </source>
</evidence>
<feature type="chain" id="PRO_5008258426" description="Type II/III secretion system secretin-like domain-containing protein" evidence="5">
    <location>
        <begin position="18"/>
        <end position="570"/>
    </location>
</feature>
<gene>
    <name evidence="7" type="ORF">BAU08_19370</name>
</gene>
<keyword evidence="2 5" id="KW-0732">Signal</keyword>
<dbReference type="GO" id="GO:0009306">
    <property type="term" value="P:protein secretion"/>
    <property type="evidence" value="ECO:0007669"/>
    <property type="project" value="InterPro"/>
</dbReference>
<dbReference type="PROSITE" id="PS51257">
    <property type="entry name" value="PROKAR_LIPOPROTEIN"/>
    <property type="match status" value="1"/>
</dbReference>
<organism evidence="7 8">
    <name type="scientific">Bordetella bronchialis</name>
    <dbReference type="NCBI Taxonomy" id="463025"/>
    <lineage>
        <taxon>Bacteria</taxon>
        <taxon>Pseudomonadati</taxon>
        <taxon>Pseudomonadota</taxon>
        <taxon>Betaproteobacteria</taxon>
        <taxon>Burkholderiales</taxon>
        <taxon>Alcaligenaceae</taxon>
        <taxon>Bordetella</taxon>
    </lineage>
</organism>
<evidence type="ECO:0000256" key="4">
    <source>
        <dbReference type="RuleBase" id="RU004003"/>
    </source>
</evidence>
<dbReference type="GO" id="GO:0015627">
    <property type="term" value="C:type II protein secretion system complex"/>
    <property type="evidence" value="ECO:0007669"/>
    <property type="project" value="TreeGrafter"/>
</dbReference>
<keyword evidence="3" id="KW-0472">Membrane</keyword>
<evidence type="ECO:0000256" key="3">
    <source>
        <dbReference type="ARBA" id="ARBA00023136"/>
    </source>
</evidence>
<dbReference type="PANTHER" id="PTHR30332:SF24">
    <property type="entry name" value="SECRETIN GSPD-RELATED"/>
    <property type="match status" value="1"/>
</dbReference>
<accession>A0A193FZM9</accession>
<reference evidence="7 8" key="1">
    <citation type="submission" date="2016-06" db="EMBL/GenBank/DDBJ databases">
        <title>Complete genome sequences of Bordetella bronchialis and Bordetella flabilis.</title>
        <authorList>
            <person name="LiPuma J.J."/>
            <person name="Spilker T."/>
        </authorList>
    </citation>
    <scope>NUCLEOTIDE SEQUENCE [LARGE SCALE GENOMIC DNA]</scope>
    <source>
        <strain evidence="7 8">AU17976</strain>
    </source>
</reference>
<proteinExistence type="inferred from homology"/>
<name>A0A193FZM9_9BORD</name>
<evidence type="ECO:0000259" key="6">
    <source>
        <dbReference type="Pfam" id="PF00263"/>
    </source>
</evidence>
<dbReference type="STRING" id="463025.BAU08_19370"/>
<dbReference type="Proteomes" id="UP000092213">
    <property type="component" value="Chromosome"/>
</dbReference>
<dbReference type="InterPro" id="IPR050810">
    <property type="entry name" value="Bact_Secretion_Sys_Channel"/>
</dbReference>